<gene>
    <name evidence="7" type="ORF">GCM10007907_14980</name>
</gene>
<dbReference type="InterPro" id="IPR036390">
    <property type="entry name" value="WH_DNA-bd_sf"/>
</dbReference>
<dbReference type="PANTHER" id="PTHR30432">
    <property type="entry name" value="TRANSCRIPTIONAL REGULATOR MODE"/>
    <property type="match status" value="1"/>
</dbReference>
<dbReference type="InterPro" id="IPR016462">
    <property type="entry name" value="ModE"/>
</dbReference>
<dbReference type="InterPro" id="IPR036388">
    <property type="entry name" value="WH-like_DNA-bd_sf"/>
</dbReference>
<dbReference type="RefSeq" id="WP_284195847.1">
    <property type="nucleotide sequence ID" value="NZ_BSOG01000002.1"/>
</dbReference>
<dbReference type="InterPro" id="IPR008995">
    <property type="entry name" value="Mo/tungstate-bd_C_term_dom"/>
</dbReference>
<dbReference type="Proteomes" id="UP001156706">
    <property type="component" value="Unassembled WGS sequence"/>
</dbReference>
<dbReference type="InterPro" id="IPR051815">
    <property type="entry name" value="Molybdate_resp_trans_reg"/>
</dbReference>
<dbReference type="Gene3D" id="2.40.50.100">
    <property type="match status" value="2"/>
</dbReference>
<name>A0ABQ5YFC7_9NEIS</name>
<dbReference type="Gene3D" id="1.10.10.10">
    <property type="entry name" value="Winged helix-like DNA-binding domain superfamily/Winged helix DNA-binding domain"/>
    <property type="match status" value="1"/>
</dbReference>
<sequence>MATLPLIPALGTEGGSPIPANRILLLEAIAESGSISQAAKAAGLSYRGAWNALDDLNGLSETPLVSTNIGGKGGGGAQLTPSGRHLISVYRAMEQLQRSLLRDLAALPDAKSSLQTLRKLMLKTSARNQLYGTVSHIAPGLSNDEITLTLPGDLTLLATITRESTELLELRPGSAVAALVKASWVRLTAGHNRSEVPGDNTLHGHISPLLRESGQAEVAVLLSNGLSLVAQVDKVEAWPTHQPVTAHIAAGNIILGVGY</sequence>
<evidence type="ECO:0000256" key="1">
    <source>
        <dbReference type="ARBA" id="ARBA00008110"/>
    </source>
</evidence>
<dbReference type="PROSITE" id="PS51866">
    <property type="entry name" value="MOP"/>
    <property type="match status" value="1"/>
</dbReference>
<keyword evidence="2 5" id="KW-0813">Transport</keyword>
<dbReference type="InterPro" id="IPR000847">
    <property type="entry name" value="LysR_HTH_N"/>
</dbReference>
<reference evidence="8" key="1">
    <citation type="journal article" date="2019" name="Int. J. Syst. Evol. Microbiol.">
        <title>The Global Catalogue of Microorganisms (GCM) 10K type strain sequencing project: providing services to taxonomists for standard genome sequencing and annotation.</title>
        <authorList>
            <consortium name="The Broad Institute Genomics Platform"/>
            <consortium name="The Broad Institute Genome Sequencing Center for Infectious Disease"/>
            <person name="Wu L."/>
            <person name="Ma J."/>
        </authorList>
    </citation>
    <scope>NUCLEOTIDE SEQUENCE [LARGE SCALE GENOMIC DNA]</scope>
    <source>
        <strain evidence="8">NBRC 110044</strain>
    </source>
</reference>
<evidence type="ECO:0000313" key="7">
    <source>
        <dbReference type="EMBL" id="GLR12708.1"/>
    </source>
</evidence>
<proteinExistence type="inferred from homology"/>
<dbReference type="PANTHER" id="PTHR30432:SF1">
    <property type="entry name" value="DNA-BINDING TRANSCRIPTIONAL DUAL REGULATOR MODE"/>
    <property type="match status" value="1"/>
</dbReference>
<dbReference type="PIRSF" id="PIRSF005763">
    <property type="entry name" value="Txn_reg_ModE"/>
    <property type="match status" value="1"/>
</dbReference>
<dbReference type="Pfam" id="PF00126">
    <property type="entry name" value="HTH_1"/>
    <property type="match status" value="1"/>
</dbReference>
<evidence type="ECO:0000256" key="3">
    <source>
        <dbReference type="ARBA" id="ARBA00022505"/>
    </source>
</evidence>
<comment type="caution">
    <text evidence="7">The sequence shown here is derived from an EMBL/GenBank/DDBJ whole genome shotgun (WGS) entry which is preliminary data.</text>
</comment>
<keyword evidence="3 5" id="KW-0500">Molybdenum</keyword>
<protein>
    <submittedName>
        <fullName evidence="7">Molybdenum-dependent transcriptional regulator</fullName>
    </submittedName>
</protein>
<accession>A0ABQ5YFC7</accession>
<feature type="domain" description="Mop" evidence="6">
    <location>
        <begin position="123"/>
        <end position="189"/>
    </location>
</feature>
<evidence type="ECO:0000256" key="5">
    <source>
        <dbReference type="PIRNR" id="PIRNR005763"/>
    </source>
</evidence>
<dbReference type="SUPFAM" id="SSF46785">
    <property type="entry name" value="Winged helix' DNA-binding domain"/>
    <property type="match status" value="1"/>
</dbReference>
<dbReference type="InterPro" id="IPR005116">
    <property type="entry name" value="Transp-assoc_OB_typ1"/>
</dbReference>
<dbReference type="InterPro" id="IPR004606">
    <property type="entry name" value="Mop_domain"/>
</dbReference>
<keyword evidence="8" id="KW-1185">Reference proteome</keyword>
<dbReference type="EMBL" id="BSOG01000002">
    <property type="protein sequence ID" value="GLR12708.1"/>
    <property type="molecule type" value="Genomic_DNA"/>
</dbReference>
<evidence type="ECO:0000256" key="2">
    <source>
        <dbReference type="ARBA" id="ARBA00022448"/>
    </source>
</evidence>
<dbReference type="Pfam" id="PF03459">
    <property type="entry name" value="TOBE"/>
    <property type="match status" value="1"/>
</dbReference>
<evidence type="ECO:0000256" key="4">
    <source>
        <dbReference type="ARBA" id="ARBA00022737"/>
    </source>
</evidence>
<comment type="similarity">
    <text evidence="1 5">Belongs to the ModE family.</text>
</comment>
<evidence type="ECO:0000259" key="6">
    <source>
        <dbReference type="PROSITE" id="PS51866"/>
    </source>
</evidence>
<evidence type="ECO:0000313" key="8">
    <source>
        <dbReference type="Proteomes" id="UP001156706"/>
    </source>
</evidence>
<keyword evidence="4" id="KW-0677">Repeat</keyword>
<dbReference type="SUPFAM" id="SSF50331">
    <property type="entry name" value="MOP-like"/>
    <property type="match status" value="1"/>
</dbReference>
<organism evidence="7 8">
    <name type="scientific">Chitinimonas prasina</name>
    <dbReference type="NCBI Taxonomy" id="1434937"/>
    <lineage>
        <taxon>Bacteria</taxon>
        <taxon>Pseudomonadati</taxon>
        <taxon>Pseudomonadota</taxon>
        <taxon>Betaproteobacteria</taxon>
        <taxon>Neisseriales</taxon>
        <taxon>Chitinibacteraceae</taxon>
        <taxon>Chitinimonas</taxon>
    </lineage>
</organism>
<dbReference type="NCBIfam" id="TIGR00638">
    <property type="entry name" value="Mop"/>
    <property type="match status" value="1"/>
</dbReference>